<keyword evidence="3" id="KW-1185">Reference proteome</keyword>
<name>A0ABM9I987_9GAMM</name>
<dbReference type="Proteomes" id="UP001162030">
    <property type="component" value="Chromosome"/>
</dbReference>
<gene>
    <name evidence="2" type="ORF">MSZNOR_4884</name>
</gene>
<evidence type="ECO:0000256" key="1">
    <source>
        <dbReference type="SAM" id="MobiDB-lite"/>
    </source>
</evidence>
<sequence>MARPPNVKTKTPREASANHPRSAKRAIAAFCYRCMGGEDTNHPNIVKAMVRDCESTDCPLWKFRGFQRVTTKGKGIAPRGKSKPI</sequence>
<proteinExistence type="predicted"/>
<protein>
    <submittedName>
        <fullName evidence="2">Uncharacterized protein</fullName>
    </submittedName>
</protein>
<evidence type="ECO:0000313" key="2">
    <source>
        <dbReference type="EMBL" id="CAI8970967.1"/>
    </source>
</evidence>
<dbReference type="EMBL" id="OX458333">
    <property type="protein sequence ID" value="CAI8970967.1"/>
    <property type="molecule type" value="Genomic_DNA"/>
</dbReference>
<accession>A0ABM9I987</accession>
<feature type="region of interest" description="Disordered" evidence="1">
    <location>
        <begin position="1"/>
        <end position="22"/>
    </location>
</feature>
<reference evidence="2 3" key="1">
    <citation type="submission" date="2023-03" db="EMBL/GenBank/DDBJ databases">
        <authorList>
            <person name="Pearce D."/>
        </authorList>
    </citation>
    <scope>NUCLEOTIDE SEQUENCE [LARGE SCALE GENOMIC DNA]</scope>
    <source>
        <strain evidence="2">Msz</strain>
    </source>
</reference>
<organism evidence="2 3">
    <name type="scientific">Methylocaldum szegediense</name>
    <dbReference type="NCBI Taxonomy" id="73780"/>
    <lineage>
        <taxon>Bacteria</taxon>
        <taxon>Pseudomonadati</taxon>
        <taxon>Pseudomonadota</taxon>
        <taxon>Gammaproteobacteria</taxon>
        <taxon>Methylococcales</taxon>
        <taxon>Methylococcaceae</taxon>
        <taxon>Methylocaldum</taxon>
    </lineage>
</organism>
<evidence type="ECO:0000313" key="3">
    <source>
        <dbReference type="Proteomes" id="UP001162030"/>
    </source>
</evidence>